<evidence type="ECO:0000313" key="1">
    <source>
        <dbReference type="EMBL" id="MBB5918667.1"/>
    </source>
</evidence>
<keyword evidence="2" id="KW-1185">Reference proteome</keyword>
<dbReference type="AlphaFoldDB" id="A0A7W9PM86"/>
<dbReference type="Proteomes" id="UP000540412">
    <property type="component" value="Unassembled WGS sequence"/>
</dbReference>
<accession>A0A7W9PM86</accession>
<gene>
    <name evidence="1" type="ORF">BJY24_007579</name>
</gene>
<organism evidence="1 2">
    <name type="scientific">Nocardia transvalensis</name>
    <dbReference type="NCBI Taxonomy" id="37333"/>
    <lineage>
        <taxon>Bacteria</taxon>
        <taxon>Bacillati</taxon>
        <taxon>Actinomycetota</taxon>
        <taxon>Actinomycetes</taxon>
        <taxon>Mycobacteriales</taxon>
        <taxon>Nocardiaceae</taxon>
        <taxon>Nocardia</taxon>
    </lineage>
</organism>
<reference evidence="1 2" key="1">
    <citation type="submission" date="2020-08" db="EMBL/GenBank/DDBJ databases">
        <title>Sequencing the genomes of 1000 actinobacteria strains.</title>
        <authorList>
            <person name="Klenk H.-P."/>
        </authorList>
    </citation>
    <scope>NUCLEOTIDE SEQUENCE [LARGE SCALE GENOMIC DNA]</scope>
    <source>
        <strain evidence="1 2">DSM 43582</strain>
    </source>
</reference>
<evidence type="ECO:0000313" key="2">
    <source>
        <dbReference type="Proteomes" id="UP000540412"/>
    </source>
</evidence>
<dbReference type="EMBL" id="JACHIT010000002">
    <property type="protein sequence ID" value="MBB5918667.1"/>
    <property type="molecule type" value="Genomic_DNA"/>
</dbReference>
<sequence length="30" mass="3298">MALFAAQVLTQRDYQTRRPAVFGVDTEAAA</sequence>
<protein>
    <submittedName>
        <fullName evidence="1">Uncharacterized protein</fullName>
    </submittedName>
</protein>
<comment type="caution">
    <text evidence="1">The sequence shown here is derived from an EMBL/GenBank/DDBJ whole genome shotgun (WGS) entry which is preliminary data.</text>
</comment>
<name>A0A7W9PM86_9NOCA</name>
<proteinExistence type="predicted"/>